<evidence type="ECO:0008006" key="2">
    <source>
        <dbReference type="Google" id="ProtNLM"/>
    </source>
</evidence>
<comment type="caution">
    <text evidence="1">The sequence shown here is derived from an EMBL/GenBank/DDBJ whole genome shotgun (WGS) entry which is preliminary data.</text>
</comment>
<dbReference type="EMBL" id="DSMR01000388">
    <property type="protein sequence ID" value="HET47568.1"/>
    <property type="molecule type" value="Genomic_DNA"/>
</dbReference>
<gene>
    <name evidence="1" type="ORF">ENQ31_05350</name>
</gene>
<protein>
    <recommendedName>
        <fullName evidence="2">Pilus assembly protein PilM</fullName>
    </recommendedName>
</protein>
<dbReference type="Gene3D" id="3.30.420.40">
    <property type="match status" value="2"/>
</dbReference>
<dbReference type="Pfam" id="PF11104">
    <property type="entry name" value="PilM_2"/>
    <property type="match status" value="1"/>
</dbReference>
<accession>A0A7C2NEC6</accession>
<organism evidence="1">
    <name type="scientific">Thermoanaerobaculum aquaticum</name>
    <dbReference type="NCBI Taxonomy" id="1312852"/>
    <lineage>
        <taxon>Bacteria</taxon>
        <taxon>Pseudomonadati</taxon>
        <taxon>Acidobacteriota</taxon>
        <taxon>Thermoanaerobaculia</taxon>
        <taxon>Thermoanaerobaculales</taxon>
        <taxon>Thermoanaerobaculaceae</taxon>
        <taxon>Thermoanaerobaculum</taxon>
    </lineage>
</organism>
<dbReference type="AlphaFoldDB" id="A0A7C2NEC6"/>
<name>A0A7C2NEC6_9BACT</name>
<evidence type="ECO:0000313" key="1">
    <source>
        <dbReference type="EMBL" id="HET47568.1"/>
    </source>
</evidence>
<sequence length="56" mass="6333">MNLDQVLKDRFSVPVEIMNPFKEITYSEAEFPPEWLNRHAPAMAVAVGMALRTVGD</sequence>
<dbReference type="InterPro" id="IPR005883">
    <property type="entry name" value="PilM"/>
</dbReference>
<reference evidence="1" key="1">
    <citation type="journal article" date="2020" name="mSystems">
        <title>Genome- and Community-Level Interaction Insights into Carbon Utilization and Element Cycling Functions of Hydrothermarchaeota in Hydrothermal Sediment.</title>
        <authorList>
            <person name="Zhou Z."/>
            <person name="Liu Y."/>
            <person name="Xu W."/>
            <person name="Pan J."/>
            <person name="Luo Z.H."/>
            <person name="Li M."/>
        </authorList>
    </citation>
    <scope>NUCLEOTIDE SEQUENCE [LARGE SCALE GENOMIC DNA]</scope>
    <source>
        <strain evidence="1">SpSt-299</strain>
    </source>
</reference>
<proteinExistence type="predicted"/>